<gene>
    <name evidence="11" type="ORF">LPB138_04195</name>
</gene>
<comment type="cofactor">
    <cofactor evidence="9">
        <name>Zn(2+)</name>
        <dbReference type="ChEBI" id="CHEBI:29105"/>
    </cofactor>
    <text evidence="9">Binds 1 zinc ion per subunit.</text>
</comment>
<reference evidence="11 12" key="1">
    <citation type="submission" date="2016-10" db="EMBL/GenBank/DDBJ databases">
        <title>Lutibacter sp. LPB0138, isolated from marine gastropod.</title>
        <authorList>
            <person name="Kim E."/>
            <person name="Yi H."/>
        </authorList>
    </citation>
    <scope>NUCLEOTIDE SEQUENCE [LARGE SCALE GENOMIC DNA]</scope>
    <source>
        <strain evidence="11 12">LPB0138</strain>
    </source>
</reference>
<dbReference type="SUPFAM" id="SSF55166">
    <property type="entry name" value="Hedgehog/DD-peptidase"/>
    <property type="match status" value="1"/>
</dbReference>
<dbReference type="KEGG" id="lul:LPB138_04195"/>
<keyword evidence="8 10" id="KW-0961">Cell wall biogenesis/degradation</keyword>
<accession>A0A1D8P5T4</accession>
<keyword evidence="5 9" id="KW-0862">Zinc</keyword>
<evidence type="ECO:0000256" key="4">
    <source>
        <dbReference type="ARBA" id="ARBA00022801"/>
    </source>
</evidence>
<dbReference type="HAMAP" id="MF_01924">
    <property type="entry name" value="A_A_dipeptidase"/>
    <property type="match status" value="1"/>
</dbReference>
<keyword evidence="12" id="KW-1185">Reference proteome</keyword>
<dbReference type="EC" id="3.4.13.22" evidence="9 10"/>
<evidence type="ECO:0000256" key="1">
    <source>
        <dbReference type="ARBA" id="ARBA00001362"/>
    </source>
</evidence>
<evidence type="ECO:0000256" key="7">
    <source>
        <dbReference type="ARBA" id="ARBA00023049"/>
    </source>
</evidence>
<evidence type="ECO:0000256" key="2">
    <source>
        <dbReference type="ARBA" id="ARBA00022670"/>
    </source>
</evidence>
<evidence type="ECO:0000256" key="9">
    <source>
        <dbReference type="HAMAP-Rule" id="MF_01924"/>
    </source>
</evidence>
<sequence>MLNKLNCFFYCFFLFVSLLKLPENFVYVEDQIPSIIIDLRYCSENNFVGEIIDGYEAETVILTQQATKALKDVQEKLLKDSLSLKIFDAYRPQRAVNHFRRWARDINDTLMKEQFYPSIDKRDLFKLQYIATKSRHSSGSTIDVTVVDLKTNQELDMGTSYDYFGEESGVKYNNITDEQIANRKFLQTIMLANGFRNYPQEWWHFTLRGEPFRDQYFDFVIK</sequence>
<dbReference type="CDD" id="cd14817">
    <property type="entry name" value="D-Ala-D-Ala_dipeptidase_VanX"/>
    <property type="match status" value="1"/>
</dbReference>
<feature type="binding site" evidence="9">
    <location>
        <position position="136"/>
    </location>
    <ligand>
        <name>Zn(2+)</name>
        <dbReference type="ChEBI" id="CHEBI:29105"/>
        <note>catalytic</note>
    </ligand>
</feature>
<evidence type="ECO:0000256" key="3">
    <source>
        <dbReference type="ARBA" id="ARBA00022723"/>
    </source>
</evidence>
<dbReference type="Pfam" id="PF01427">
    <property type="entry name" value="Peptidase_M15"/>
    <property type="match status" value="1"/>
</dbReference>
<dbReference type="EMBL" id="CP017478">
    <property type="protein sequence ID" value="AOW19931.1"/>
    <property type="molecule type" value="Genomic_DNA"/>
</dbReference>
<evidence type="ECO:0000256" key="5">
    <source>
        <dbReference type="ARBA" id="ARBA00022833"/>
    </source>
</evidence>
<dbReference type="GO" id="GO:0071555">
    <property type="term" value="P:cell wall organization"/>
    <property type="evidence" value="ECO:0007669"/>
    <property type="project" value="UniProtKB-KW"/>
</dbReference>
<dbReference type="PIRSF" id="PIRSF026671">
    <property type="entry name" value="AA_dipeptidase"/>
    <property type="match status" value="1"/>
</dbReference>
<evidence type="ECO:0000256" key="6">
    <source>
        <dbReference type="ARBA" id="ARBA00022997"/>
    </source>
</evidence>
<dbReference type="GO" id="GO:0008237">
    <property type="term" value="F:metallopeptidase activity"/>
    <property type="evidence" value="ECO:0007669"/>
    <property type="project" value="UniProtKB-KW"/>
</dbReference>
<comment type="function">
    <text evidence="9 10">Catalyzes hydrolysis of the D-alanyl-D-alanine dipeptide.</text>
</comment>
<dbReference type="PANTHER" id="PTHR43126">
    <property type="entry name" value="D-ALANYL-D-ALANINE DIPEPTIDASE"/>
    <property type="match status" value="1"/>
</dbReference>
<dbReference type="Gene3D" id="3.30.1380.10">
    <property type="match status" value="1"/>
</dbReference>
<feature type="active site" description="Proton donor/acceptor" evidence="9">
    <location>
        <position position="201"/>
    </location>
</feature>
<dbReference type="GO" id="GO:0160237">
    <property type="term" value="F:D-Ala-D-Ala dipeptidase activity"/>
    <property type="evidence" value="ECO:0007669"/>
    <property type="project" value="UniProtKB-EC"/>
</dbReference>
<evidence type="ECO:0000313" key="11">
    <source>
        <dbReference type="EMBL" id="AOW19931.1"/>
    </source>
</evidence>
<keyword evidence="4 9" id="KW-0378">Hydrolase</keyword>
<protein>
    <recommendedName>
        <fullName evidence="9 10">D-alanyl-D-alanine dipeptidase</fullName>
        <shortName evidence="9 10">D-Ala-D-Ala dipeptidase</shortName>
        <ecNumber evidence="9 10">3.4.13.22</ecNumber>
    </recommendedName>
</protein>
<feature type="site" description="Transition state stabilizer" evidence="9">
    <location>
        <position position="91"/>
    </location>
</feature>
<keyword evidence="3 9" id="KW-0479">Metal-binding</keyword>
<dbReference type="PANTHER" id="PTHR43126:SF1">
    <property type="entry name" value="D-ALANYL-D-ALANINE DIPEPTIDASE"/>
    <property type="match status" value="1"/>
</dbReference>
<feature type="binding site" evidence="9">
    <location>
        <position position="143"/>
    </location>
    <ligand>
        <name>Zn(2+)</name>
        <dbReference type="ChEBI" id="CHEBI:29105"/>
        <note>catalytic</note>
    </ligand>
</feature>
<dbReference type="GO" id="GO:0006508">
    <property type="term" value="P:proteolysis"/>
    <property type="evidence" value="ECO:0007669"/>
    <property type="project" value="UniProtKB-KW"/>
</dbReference>
<comment type="catalytic activity">
    <reaction evidence="1 9 10">
        <text>D-alanyl-D-alanine + H2O = 2 D-alanine</text>
        <dbReference type="Rhea" id="RHEA:20661"/>
        <dbReference type="ChEBI" id="CHEBI:15377"/>
        <dbReference type="ChEBI" id="CHEBI:57416"/>
        <dbReference type="ChEBI" id="CHEBI:57822"/>
        <dbReference type="EC" id="3.4.13.22"/>
    </reaction>
</comment>
<proteinExistence type="inferred from homology"/>
<name>A0A1D8P5T4_9FLAO</name>
<dbReference type="InterPro" id="IPR009045">
    <property type="entry name" value="Zn_M74/Hedgehog-like"/>
</dbReference>
<dbReference type="STRING" id="1850246.LPB138_04195"/>
<dbReference type="GO" id="GO:0008270">
    <property type="term" value="F:zinc ion binding"/>
    <property type="evidence" value="ECO:0007669"/>
    <property type="project" value="UniProtKB-UniRule"/>
</dbReference>
<dbReference type="InterPro" id="IPR000755">
    <property type="entry name" value="A_A_dipeptidase"/>
</dbReference>
<evidence type="ECO:0000256" key="10">
    <source>
        <dbReference type="PIRNR" id="PIRNR026671"/>
    </source>
</evidence>
<evidence type="ECO:0000313" key="12">
    <source>
        <dbReference type="Proteomes" id="UP000176050"/>
    </source>
</evidence>
<feature type="binding site" evidence="9">
    <location>
        <position position="204"/>
    </location>
    <ligand>
        <name>Zn(2+)</name>
        <dbReference type="ChEBI" id="CHEBI:29105"/>
        <note>catalytic</note>
    </ligand>
</feature>
<dbReference type="AlphaFoldDB" id="A0A1D8P5T4"/>
<keyword evidence="6 9" id="KW-0224">Dipeptidase</keyword>
<dbReference type="Proteomes" id="UP000176050">
    <property type="component" value="Chromosome"/>
</dbReference>
<keyword evidence="2 9" id="KW-0645">Protease</keyword>
<comment type="similarity">
    <text evidence="9 10">Belongs to the peptidase M15D family.</text>
</comment>
<keyword evidence="7 9" id="KW-0482">Metalloprotease</keyword>
<organism evidence="11 12">
    <name type="scientific">Urechidicola croceus</name>
    <dbReference type="NCBI Taxonomy" id="1850246"/>
    <lineage>
        <taxon>Bacteria</taxon>
        <taxon>Pseudomonadati</taxon>
        <taxon>Bacteroidota</taxon>
        <taxon>Flavobacteriia</taxon>
        <taxon>Flavobacteriales</taxon>
        <taxon>Flavobacteriaceae</taxon>
        <taxon>Urechidicola</taxon>
    </lineage>
</organism>
<evidence type="ECO:0000256" key="8">
    <source>
        <dbReference type="ARBA" id="ARBA00023316"/>
    </source>
</evidence>